<evidence type="ECO:0000259" key="13">
    <source>
        <dbReference type="PROSITE" id="PS50835"/>
    </source>
</evidence>
<keyword evidence="2 11" id="KW-0812">Transmembrane</keyword>
<sequence>MGRSCIVECLLLYFLSVSECTIEVNGIEGQNVTLPCRYDAKYKGPQHTCWGKGTIPIRGCSDQIISTDGTKVTDKVSSRYQLIGDLITGDVSLTIFNTSEKDSGIYGCRVQHVGLFNDEKLEVTLTVNKAPAPPTPRTPDNMTTTSQTRGYHTHDYLTENSSSYFYTFSTHYIKSESMRFPNLFGILVSILLVLIGLVIVSALVLMARKRWKRDAAVPKIPQNSGDTVGYRSSESSPGQQAQEVAIENIYQTECDDRADYEECP</sequence>
<evidence type="ECO:0000256" key="10">
    <source>
        <dbReference type="SAM" id="MobiDB-lite"/>
    </source>
</evidence>
<dbReference type="FunCoup" id="A0A3P9AIW8">
    <property type="interactions" value="222"/>
</dbReference>
<feature type="domain" description="Ig-like" evidence="13">
    <location>
        <begin position="28"/>
        <end position="128"/>
    </location>
</feature>
<keyword evidence="8" id="KW-0393">Immunoglobulin domain</keyword>
<dbReference type="InterPro" id="IPR013783">
    <property type="entry name" value="Ig-like_fold"/>
</dbReference>
<evidence type="ECO:0000256" key="7">
    <source>
        <dbReference type="ARBA" id="ARBA00023180"/>
    </source>
</evidence>
<dbReference type="GO" id="GO:0001786">
    <property type="term" value="F:phosphatidylserine binding"/>
    <property type="evidence" value="ECO:0007669"/>
    <property type="project" value="TreeGrafter"/>
</dbReference>
<dbReference type="GO" id="GO:0016020">
    <property type="term" value="C:membrane"/>
    <property type="evidence" value="ECO:0007669"/>
    <property type="project" value="UniProtKB-SubCell"/>
</dbReference>
<feature type="signal peptide" evidence="12">
    <location>
        <begin position="1"/>
        <end position="20"/>
    </location>
</feature>
<proteinExistence type="inferred from homology"/>
<dbReference type="InterPro" id="IPR003599">
    <property type="entry name" value="Ig_sub"/>
</dbReference>
<comment type="similarity">
    <text evidence="9">Belongs to the immunoglobulin superfamily. TIM family.</text>
</comment>
<dbReference type="InterPro" id="IPR007110">
    <property type="entry name" value="Ig-like_dom"/>
</dbReference>
<dbReference type="GeneTree" id="ENSGT00940000163509"/>
<dbReference type="InterPro" id="IPR036179">
    <property type="entry name" value="Ig-like_dom_sf"/>
</dbReference>
<dbReference type="FunFam" id="2.60.40.10:FF:000774">
    <property type="entry name" value="Hepatitis A virus cellular receptor 1"/>
    <property type="match status" value="1"/>
</dbReference>
<comment type="subcellular location">
    <subcellularLocation>
        <location evidence="1">Membrane</location>
        <topology evidence="1">Single-pass type I membrane protein</topology>
    </subcellularLocation>
</comment>
<dbReference type="GO" id="GO:0060097">
    <property type="term" value="P:cytoskeletal rearrangement involved in phagocytosis, engulfment"/>
    <property type="evidence" value="ECO:0007669"/>
    <property type="project" value="TreeGrafter"/>
</dbReference>
<dbReference type="PROSITE" id="PS00290">
    <property type="entry name" value="IG_MHC"/>
    <property type="match status" value="1"/>
</dbReference>
<dbReference type="SUPFAM" id="SSF48726">
    <property type="entry name" value="Immunoglobulin"/>
    <property type="match status" value="1"/>
</dbReference>
<dbReference type="InterPro" id="IPR013106">
    <property type="entry name" value="Ig_V-set"/>
</dbReference>
<evidence type="ECO:0000256" key="11">
    <source>
        <dbReference type="SAM" id="Phobius"/>
    </source>
</evidence>
<protein>
    <recommendedName>
        <fullName evidence="13">Ig-like domain-containing protein</fullName>
    </recommendedName>
</protein>
<dbReference type="AlphaFoldDB" id="A0A3P9AIW8"/>
<accession>A0A3P9AIW8</accession>
<evidence type="ECO:0000256" key="3">
    <source>
        <dbReference type="ARBA" id="ARBA00022729"/>
    </source>
</evidence>
<evidence type="ECO:0000256" key="2">
    <source>
        <dbReference type="ARBA" id="ARBA00022692"/>
    </source>
</evidence>
<dbReference type="Ensembl" id="ENSELUT00000033771.3">
    <property type="protein sequence ID" value="ENSELUP00000041003.3"/>
    <property type="gene ID" value="ENSELUG00000021632.3"/>
</dbReference>
<feature type="transmembrane region" description="Helical" evidence="11">
    <location>
        <begin position="183"/>
        <end position="205"/>
    </location>
</feature>
<dbReference type="Pfam" id="PF07686">
    <property type="entry name" value="V-set"/>
    <property type="match status" value="1"/>
</dbReference>
<name>A0A3P9AIW8_ESOLU</name>
<dbReference type="Bgee" id="ENSELUG00000021632">
    <property type="expression patterns" value="Expressed in spleen and 13 other cell types or tissues"/>
</dbReference>
<gene>
    <name evidence="14" type="primary">HAVCR1</name>
</gene>
<evidence type="ECO:0000256" key="4">
    <source>
        <dbReference type="ARBA" id="ARBA00022989"/>
    </source>
</evidence>
<evidence type="ECO:0000256" key="8">
    <source>
        <dbReference type="ARBA" id="ARBA00023319"/>
    </source>
</evidence>
<dbReference type="GO" id="GO:0043277">
    <property type="term" value="P:apoptotic cell clearance"/>
    <property type="evidence" value="ECO:0007669"/>
    <property type="project" value="TreeGrafter"/>
</dbReference>
<evidence type="ECO:0000256" key="1">
    <source>
        <dbReference type="ARBA" id="ARBA00004479"/>
    </source>
</evidence>
<dbReference type="Gene3D" id="2.60.40.10">
    <property type="entry name" value="Immunoglobulins"/>
    <property type="match status" value="1"/>
</dbReference>
<reference evidence="14" key="3">
    <citation type="submission" date="2025-08" db="UniProtKB">
        <authorList>
            <consortium name="Ensembl"/>
        </authorList>
    </citation>
    <scope>IDENTIFICATION</scope>
</reference>
<keyword evidence="15" id="KW-1185">Reference proteome</keyword>
<keyword evidence="5 11" id="KW-0472">Membrane</keyword>
<keyword evidence="3 12" id="KW-0732">Signal</keyword>
<dbReference type="STRING" id="8010.ENSELUP00000041003"/>
<evidence type="ECO:0000256" key="6">
    <source>
        <dbReference type="ARBA" id="ARBA00023157"/>
    </source>
</evidence>
<evidence type="ECO:0000256" key="5">
    <source>
        <dbReference type="ARBA" id="ARBA00023136"/>
    </source>
</evidence>
<dbReference type="InParanoid" id="A0A3P9AIW8"/>
<evidence type="ECO:0000313" key="15">
    <source>
        <dbReference type="Proteomes" id="UP000265140"/>
    </source>
</evidence>
<evidence type="ECO:0000313" key="14">
    <source>
        <dbReference type="Ensembl" id="ENSELUP00000041003.3"/>
    </source>
</evidence>
<dbReference type="PROSITE" id="PS50835">
    <property type="entry name" value="IG_LIKE"/>
    <property type="match status" value="1"/>
</dbReference>
<dbReference type="SMART" id="SM00409">
    <property type="entry name" value="IG"/>
    <property type="match status" value="1"/>
</dbReference>
<reference evidence="14" key="4">
    <citation type="submission" date="2025-09" db="UniProtKB">
        <authorList>
            <consortium name="Ensembl"/>
        </authorList>
    </citation>
    <scope>IDENTIFICATION</scope>
</reference>
<dbReference type="InterPro" id="IPR003006">
    <property type="entry name" value="Ig/MHC_CS"/>
</dbReference>
<feature type="chain" id="PRO_5044322903" description="Ig-like domain-containing protein" evidence="12">
    <location>
        <begin position="21"/>
        <end position="264"/>
    </location>
</feature>
<organism evidence="14 15">
    <name type="scientific">Esox lucius</name>
    <name type="common">Northern pike</name>
    <dbReference type="NCBI Taxonomy" id="8010"/>
    <lineage>
        <taxon>Eukaryota</taxon>
        <taxon>Metazoa</taxon>
        <taxon>Chordata</taxon>
        <taxon>Craniata</taxon>
        <taxon>Vertebrata</taxon>
        <taxon>Euteleostomi</taxon>
        <taxon>Actinopterygii</taxon>
        <taxon>Neopterygii</taxon>
        <taxon>Teleostei</taxon>
        <taxon>Protacanthopterygii</taxon>
        <taxon>Esociformes</taxon>
        <taxon>Esocidae</taxon>
        <taxon>Esox</taxon>
    </lineage>
</organism>
<keyword evidence="6" id="KW-1015">Disulfide bond</keyword>
<evidence type="ECO:0000256" key="12">
    <source>
        <dbReference type="SAM" id="SignalP"/>
    </source>
</evidence>
<evidence type="ECO:0000256" key="9">
    <source>
        <dbReference type="ARBA" id="ARBA00038203"/>
    </source>
</evidence>
<dbReference type="PANTHER" id="PTHR46608:SF3">
    <property type="entry name" value="T-CELL IMMUNOGLOBULIN AND MUCIN DOMAIN-CONTAINING PROTEIN 4"/>
    <property type="match status" value="1"/>
</dbReference>
<keyword evidence="4 11" id="KW-1133">Transmembrane helix</keyword>
<dbReference type="PANTHER" id="PTHR46608">
    <property type="entry name" value="T-CELL IMMUNOGLOBULIN AND MUCIN DOMAIN-CONTAINING PROTEIN 4"/>
    <property type="match status" value="1"/>
</dbReference>
<reference evidence="14" key="2">
    <citation type="submission" date="2020-02" db="EMBL/GenBank/DDBJ databases">
        <title>Esox lucius (northern pike) genome, fEsoLuc1, primary haplotype.</title>
        <authorList>
            <person name="Myers G."/>
            <person name="Karagic N."/>
            <person name="Meyer A."/>
            <person name="Pippel M."/>
            <person name="Reichard M."/>
            <person name="Winkler S."/>
            <person name="Tracey A."/>
            <person name="Sims Y."/>
            <person name="Howe K."/>
            <person name="Rhie A."/>
            <person name="Formenti G."/>
            <person name="Durbin R."/>
            <person name="Fedrigo O."/>
            <person name="Jarvis E.D."/>
        </authorList>
    </citation>
    <scope>NUCLEOTIDE SEQUENCE [LARGE SCALE GENOMIC DNA]</scope>
</reference>
<keyword evidence="7" id="KW-0325">Glycoprotein</keyword>
<feature type="region of interest" description="Disordered" evidence="10">
    <location>
        <begin position="221"/>
        <end position="242"/>
    </location>
</feature>
<reference evidence="15" key="1">
    <citation type="journal article" date="2014" name="PLoS ONE">
        <title>The genome and linkage map of the northern pike (Esox lucius): conserved synteny revealed between the salmonid sister group and the Neoteleostei.</title>
        <authorList>
            <person name="Rondeau E.B."/>
            <person name="Minkley D.R."/>
            <person name="Leong J.S."/>
            <person name="Messmer A.M."/>
            <person name="Jantzen J.R."/>
            <person name="von Schalburg K.R."/>
            <person name="Lemon C."/>
            <person name="Bird N.H."/>
            <person name="Koop B.F."/>
        </authorList>
    </citation>
    <scope>NUCLEOTIDE SEQUENCE</scope>
</reference>
<dbReference type="Proteomes" id="UP000265140">
    <property type="component" value="Chromosome 7"/>
</dbReference>